<dbReference type="InterPro" id="IPR005311">
    <property type="entry name" value="PBP_dimer"/>
</dbReference>
<evidence type="ECO:0000313" key="6">
    <source>
        <dbReference type="EMBL" id="MBD2870387.1"/>
    </source>
</evidence>
<evidence type="ECO:0000256" key="1">
    <source>
        <dbReference type="ARBA" id="ARBA00004370"/>
    </source>
</evidence>
<dbReference type="Gene3D" id="3.40.710.10">
    <property type="entry name" value="DD-peptidase/beta-lactamase superfamily"/>
    <property type="match status" value="1"/>
</dbReference>
<dbReference type="GO" id="GO:0071555">
    <property type="term" value="P:cell wall organization"/>
    <property type="evidence" value="ECO:0007669"/>
    <property type="project" value="TreeGrafter"/>
</dbReference>
<evidence type="ECO:0000256" key="3">
    <source>
        <dbReference type="ARBA" id="ARBA00023136"/>
    </source>
</evidence>
<dbReference type="EMBL" id="JACXIY010000020">
    <property type="protein sequence ID" value="MBD2870387.1"/>
    <property type="molecule type" value="Genomic_DNA"/>
</dbReference>
<dbReference type="Pfam" id="PF00905">
    <property type="entry name" value="Transpeptidase"/>
    <property type="match status" value="1"/>
</dbReference>
<comment type="similarity">
    <text evidence="2">Belongs to the transpeptidase family.</text>
</comment>
<accession>A0A927CN78</accession>
<dbReference type="GO" id="GO:0005886">
    <property type="term" value="C:plasma membrane"/>
    <property type="evidence" value="ECO:0007669"/>
    <property type="project" value="TreeGrafter"/>
</dbReference>
<evidence type="ECO:0000256" key="2">
    <source>
        <dbReference type="ARBA" id="ARBA00007171"/>
    </source>
</evidence>
<protein>
    <submittedName>
        <fullName evidence="6">Penicillin-binding protein</fullName>
    </submittedName>
</protein>
<dbReference type="Pfam" id="PF03717">
    <property type="entry name" value="PBP_dimer"/>
    <property type="match status" value="1"/>
</dbReference>
<sequence length="632" mass="68386">MYKRIWIAALFISAVMMIFVGRLAWLQLIPGSPAAPAYKSAASRGSWQRMSVVQRQRLLVLDTGRGDFYDRNGYAITGETYSAAALFPVRAKSRGEEEELNALSGLLGVSRAELDAVWNSVTAPVFWKRDGDRLPMRLSEEQAERIASLKLDGIRVLPYRNRYMQRFEPKHAIGFTSQHPEWLEDVHAEELAEGKRRLTDQVGGAGLEKSLDRLLHGVGETSVSYFIDGRNAPLHGLDARVHQPRSPYYPLKVKTTLDLALQNEIEAYVDEQGLTEGAVVVLDANNADVLAMVSRPKLKPGAFSSSDGTEWANHALQAVEPGSIFKLVTEAAALEAGAADKDEVFECDGEYGKYGLSCWKEGGHGRLTLQEGLAQSCNIVFATIAERLRPSELQRIAAALGIGQKAGWHRDRPFGPFPNALRLLEEEEAGQLFAPAEPGTGSGSGKRAGKREAAEKAASLAAVDGGALAQSGIGQRDVRMTPLQAANLIVTLLNGGRVMEPRLVSEIRYANGQRMAKLPAQRAQGLGGRIRPATAQALLRGMEAVVDHGTGRSIRQGAWAVAGKSGTAETKRAGIDRNHQWFAGYGPVKQPSYAIAVLVENRPPGSANRATKLFRGIMDIAAAKAGGRGRGQ</sequence>
<comment type="subcellular location">
    <subcellularLocation>
        <location evidence="1">Membrane</location>
    </subcellularLocation>
</comment>
<feature type="domain" description="Penicillin-binding protein dimerisation" evidence="5">
    <location>
        <begin position="64"/>
        <end position="219"/>
    </location>
</feature>
<evidence type="ECO:0000259" key="5">
    <source>
        <dbReference type="Pfam" id="PF03717"/>
    </source>
</evidence>
<evidence type="ECO:0000259" key="4">
    <source>
        <dbReference type="Pfam" id="PF00905"/>
    </source>
</evidence>
<dbReference type="InterPro" id="IPR012338">
    <property type="entry name" value="Beta-lactam/transpept-like"/>
</dbReference>
<dbReference type="Gene3D" id="3.90.1310.10">
    <property type="entry name" value="Penicillin-binding protein 2a (Domain 2)"/>
    <property type="match status" value="1"/>
</dbReference>
<keyword evidence="7" id="KW-1185">Reference proteome</keyword>
<dbReference type="InterPro" id="IPR036138">
    <property type="entry name" value="PBP_dimer_sf"/>
</dbReference>
<dbReference type="GO" id="GO:0071972">
    <property type="term" value="F:peptidoglycan L,D-transpeptidase activity"/>
    <property type="evidence" value="ECO:0007669"/>
    <property type="project" value="TreeGrafter"/>
</dbReference>
<dbReference type="InterPro" id="IPR050515">
    <property type="entry name" value="Beta-lactam/transpept"/>
</dbReference>
<reference evidence="6" key="1">
    <citation type="submission" date="2020-09" db="EMBL/GenBank/DDBJ databases">
        <title>A novel bacterium of genus Paenibacillus, isolated from South China Sea.</title>
        <authorList>
            <person name="Huang H."/>
            <person name="Mo K."/>
            <person name="Hu Y."/>
        </authorList>
    </citation>
    <scope>NUCLEOTIDE SEQUENCE</scope>
    <source>
        <strain evidence="6">IB182493</strain>
    </source>
</reference>
<evidence type="ECO:0000313" key="7">
    <source>
        <dbReference type="Proteomes" id="UP000632125"/>
    </source>
</evidence>
<gene>
    <name evidence="6" type="ORF">IDH41_17550</name>
</gene>
<dbReference type="InterPro" id="IPR001460">
    <property type="entry name" value="PCN-bd_Tpept"/>
</dbReference>
<dbReference type="SUPFAM" id="SSF56519">
    <property type="entry name" value="Penicillin binding protein dimerisation domain"/>
    <property type="match status" value="1"/>
</dbReference>
<dbReference type="Proteomes" id="UP000632125">
    <property type="component" value="Unassembled WGS sequence"/>
</dbReference>
<dbReference type="PANTHER" id="PTHR30627">
    <property type="entry name" value="PEPTIDOGLYCAN D,D-TRANSPEPTIDASE"/>
    <property type="match status" value="1"/>
</dbReference>
<feature type="domain" description="Penicillin-binding protein transpeptidase" evidence="4">
    <location>
        <begin position="277"/>
        <end position="619"/>
    </location>
</feature>
<name>A0A927CN78_9BACL</name>
<dbReference type="PANTHER" id="PTHR30627:SF24">
    <property type="entry name" value="PENICILLIN-BINDING PROTEIN 4B"/>
    <property type="match status" value="1"/>
</dbReference>
<organism evidence="6 7">
    <name type="scientific">Paenibacillus arenilitoris</name>
    <dbReference type="NCBI Taxonomy" id="2772299"/>
    <lineage>
        <taxon>Bacteria</taxon>
        <taxon>Bacillati</taxon>
        <taxon>Bacillota</taxon>
        <taxon>Bacilli</taxon>
        <taxon>Bacillales</taxon>
        <taxon>Paenibacillaceae</taxon>
        <taxon>Paenibacillus</taxon>
    </lineage>
</organism>
<dbReference type="GO" id="GO:0008658">
    <property type="term" value="F:penicillin binding"/>
    <property type="evidence" value="ECO:0007669"/>
    <property type="project" value="InterPro"/>
</dbReference>
<dbReference type="SUPFAM" id="SSF56601">
    <property type="entry name" value="beta-lactamase/transpeptidase-like"/>
    <property type="match status" value="1"/>
</dbReference>
<proteinExistence type="inferred from homology"/>
<dbReference type="AlphaFoldDB" id="A0A927CN78"/>
<comment type="caution">
    <text evidence="6">The sequence shown here is derived from an EMBL/GenBank/DDBJ whole genome shotgun (WGS) entry which is preliminary data.</text>
</comment>
<keyword evidence="3" id="KW-0472">Membrane</keyword>